<dbReference type="PROSITE" id="PS51257">
    <property type="entry name" value="PROKAR_LIPOPROTEIN"/>
    <property type="match status" value="1"/>
</dbReference>
<dbReference type="RefSeq" id="WP_121855313.1">
    <property type="nucleotide sequence ID" value="NZ_CP037952.1"/>
</dbReference>
<evidence type="ECO:0008006" key="3">
    <source>
        <dbReference type="Google" id="ProtNLM"/>
    </source>
</evidence>
<dbReference type="AlphaFoldDB" id="A0A3A6TKE3"/>
<reference evidence="1 2" key="1">
    <citation type="submission" date="2018-09" db="EMBL/GenBank/DDBJ databases">
        <title>Phylogeny of the Shewanellaceae, and recommendation for two new genera, Pseudoshewanella and Parashewanella.</title>
        <authorList>
            <person name="Wang G."/>
        </authorList>
    </citation>
    <scope>NUCLEOTIDE SEQUENCE [LARGE SCALE GENOMIC DNA]</scope>
    <source>
        <strain evidence="1 2">KCTC 22492</strain>
    </source>
</reference>
<evidence type="ECO:0000313" key="1">
    <source>
        <dbReference type="EMBL" id="RJY00772.1"/>
    </source>
</evidence>
<dbReference type="EMBL" id="QYYH01000283">
    <property type="protein sequence ID" value="RJY00772.1"/>
    <property type="molecule type" value="Genomic_DNA"/>
</dbReference>
<accession>A0A3A6TKE3</accession>
<comment type="caution">
    <text evidence="1">The sequence shown here is derived from an EMBL/GenBank/DDBJ whole genome shotgun (WGS) entry which is preliminary data.</text>
</comment>
<keyword evidence="2" id="KW-1185">Reference proteome</keyword>
<evidence type="ECO:0000313" key="2">
    <source>
        <dbReference type="Proteomes" id="UP000273022"/>
    </source>
</evidence>
<sequence length="295" mass="34092">MRIILTIIACVLTASCSNSSSLPYFIEKVANDKINGSVVTNRENETIELWLKGKKRSEGKIKILDEDGLNHKMIGFHEIELNAALNLELKVGVLNENITLPQKEFLLLYLAIQSIELPYKEIVLLQNEGHYDYFRYVYTLGEKSKTLYLPIDLSLDKKSLSIKLGTIIHELNHFSSAIKSAFERKPLALTWRDEYNSHRKSQCFNYWGLRRENKKLNLNVINPAPESIFNMSKLHLKKINKLPEQYLLSQQAQSLVIEHINEFGDSYCDFLFPEVFDRKSLKKLIISNKFPALVN</sequence>
<organism evidence="1 2">
    <name type="scientific">Parashewanella spongiae</name>
    <dbReference type="NCBI Taxonomy" id="342950"/>
    <lineage>
        <taxon>Bacteria</taxon>
        <taxon>Pseudomonadati</taxon>
        <taxon>Pseudomonadota</taxon>
        <taxon>Gammaproteobacteria</taxon>
        <taxon>Alteromonadales</taxon>
        <taxon>Shewanellaceae</taxon>
        <taxon>Parashewanella</taxon>
    </lineage>
</organism>
<protein>
    <recommendedName>
        <fullName evidence="3">Lipoprotein</fullName>
    </recommendedName>
</protein>
<proteinExistence type="predicted"/>
<name>A0A3A6TKE3_9GAMM</name>
<gene>
    <name evidence="1" type="ORF">D5R81_20080</name>
</gene>
<dbReference type="Proteomes" id="UP000273022">
    <property type="component" value="Unassembled WGS sequence"/>
</dbReference>